<dbReference type="GO" id="GO:0030870">
    <property type="term" value="C:Mre11 complex"/>
    <property type="evidence" value="ECO:0007669"/>
    <property type="project" value="InterPro"/>
</dbReference>
<feature type="compositionally biased region" description="Low complexity" evidence="1">
    <location>
        <begin position="560"/>
        <end position="570"/>
    </location>
</feature>
<dbReference type="InterPro" id="IPR040227">
    <property type="entry name" value="Nibrin-rel"/>
</dbReference>
<proteinExistence type="predicted"/>
<accession>A0A9P5YDJ7</accession>
<dbReference type="PANTHER" id="PTHR12162">
    <property type="entry name" value="NIBRIN-RELATED"/>
    <property type="match status" value="1"/>
</dbReference>
<dbReference type="AlphaFoldDB" id="A0A9P5YDJ7"/>
<sequence>MWTLTGPFDGEVVGELGFQKTKLLKTSMTYPLGRKGTGLVISSKKISSHHCDFVVGLYTINDVSDPGKKPTLEFVNKKDKGMRISRGETEYPVNPSTTRELEDGDIVAVISGVLITVQWTPVCCYTQALRGKSTVPLDSCASLGINVVLTPSLYVTHHLTPNYAANPVMAASLLSACQFVRPEWIMEVIRLGNLPPNNDPSDGVSLEQTFVLPLASKYRPIFSPSLQPLQKTFNVWEPNEERLNMFSKYRFLWVDEKMRELDGNFKDIIERGGGSYEMFDVHGGTAKLHRALTRGQAKEGKKQLVVGKENSIQAAVGKGGWKELLDEIKTFGLHLIEPDTIIQVVVDVDPSLFDVPPSSGTNMDIDEVGGISSPLPSFIPNTHPDEPSVPPPEPEYKSGPPRRLTRRVTSRQASQEPMSDFKSPELSTEVDMPRPRRALTRRVNAGIPVVTGLDDPSSIMDVIPELSAPRSTSIPPPPVLDLTAPTPMRSTKLKRRLVGGVASGSLDPGIFALSIEESVEEPPLKKFKALFDASHPDKMGAGSFDDTALEEIQSATLGASTDTQTQSQTQEGRGRQLRGSATTNLSVLREEEEETPSSAMGHTIERGTKRAYVDIHEDVELEGFGDRNGLMTVKRRAIENRNAVDRLDDRTAKPTSTSAGSKPPSTAITSKSIKPGAPPGQPDKDAAFLKAIASTKRGKKAEDEFDRDFNKLKISKPDLVREEPEKEWAILEDFGDETNVRGNFMVVVEMEIPDNTGRQRRVFNEVQEWQGKPNFKKFKKGTNFPKAAVELVLSEENDYGMGPAYWKGGNSQPVQRDLTMKEKNGSLGREPAPSFAHGKTQAMVMNDSDEEVAPRKGKNKPRSRAGSAASSNKTSTRNSRLKKSQPLFLDSDDDVGIPEEEDEAVGSDDDVLTLRSNAGTNVRSKRTTHAPTRAAKKPVPILVDDDSDDGAVFKGFTGKTRRAR</sequence>
<evidence type="ECO:0000313" key="3">
    <source>
        <dbReference type="Proteomes" id="UP000807353"/>
    </source>
</evidence>
<protein>
    <submittedName>
        <fullName evidence="2">Proline-rich protein</fullName>
    </submittedName>
</protein>
<dbReference type="Proteomes" id="UP000807353">
    <property type="component" value="Unassembled WGS sequence"/>
</dbReference>
<evidence type="ECO:0000313" key="2">
    <source>
        <dbReference type="EMBL" id="KAF9466695.1"/>
    </source>
</evidence>
<dbReference type="GO" id="GO:0000724">
    <property type="term" value="P:double-strand break repair via homologous recombination"/>
    <property type="evidence" value="ECO:0007669"/>
    <property type="project" value="TreeGrafter"/>
</dbReference>
<feature type="region of interest" description="Disordered" evidence="1">
    <location>
        <begin position="824"/>
        <end position="964"/>
    </location>
</feature>
<feature type="region of interest" description="Disordered" evidence="1">
    <location>
        <begin position="372"/>
        <end position="430"/>
    </location>
</feature>
<dbReference type="GO" id="GO:0003684">
    <property type="term" value="F:damaged DNA binding"/>
    <property type="evidence" value="ECO:0007669"/>
    <property type="project" value="TreeGrafter"/>
</dbReference>
<dbReference type="GO" id="GO:0007095">
    <property type="term" value="P:mitotic G2 DNA damage checkpoint signaling"/>
    <property type="evidence" value="ECO:0007669"/>
    <property type="project" value="InterPro"/>
</dbReference>
<feature type="compositionally biased region" description="Acidic residues" evidence="1">
    <location>
        <begin position="890"/>
        <end position="911"/>
    </location>
</feature>
<dbReference type="EMBL" id="MU150240">
    <property type="protein sequence ID" value="KAF9466695.1"/>
    <property type="molecule type" value="Genomic_DNA"/>
</dbReference>
<evidence type="ECO:0000256" key="1">
    <source>
        <dbReference type="SAM" id="MobiDB-lite"/>
    </source>
</evidence>
<feature type="compositionally biased region" description="Polar residues" evidence="1">
    <location>
        <begin position="653"/>
        <end position="672"/>
    </location>
</feature>
<feature type="region of interest" description="Disordered" evidence="1">
    <location>
        <begin position="644"/>
        <end position="684"/>
    </location>
</feature>
<feature type="compositionally biased region" description="Polar residues" evidence="1">
    <location>
        <begin position="868"/>
        <end position="878"/>
    </location>
</feature>
<comment type="caution">
    <text evidence="2">The sequence shown here is derived from an EMBL/GenBank/DDBJ whole genome shotgun (WGS) entry which is preliminary data.</text>
</comment>
<organism evidence="2 3">
    <name type="scientific">Collybia nuda</name>
    <dbReference type="NCBI Taxonomy" id="64659"/>
    <lineage>
        <taxon>Eukaryota</taxon>
        <taxon>Fungi</taxon>
        <taxon>Dikarya</taxon>
        <taxon>Basidiomycota</taxon>
        <taxon>Agaricomycotina</taxon>
        <taxon>Agaricomycetes</taxon>
        <taxon>Agaricomycetidae</taxon>
        <taxon>Agaricales</taxon>
        <taxon>Tricholomatineae</taxon>
        <taxon>Clitocybaceae</taxon>
        <taxon>Collybia</taxon>
    </lineage>
</organism>
<gene>
    <name evidence="2" type="ORF">BDZ94DRAFT_130123</name>
</gene>
<feature type="region of interest" description="Disordered" evidence="1">
    <location>
        <begin position="556"/>
        <end position="605"/>
    </location>
</feature>
<dbReference type="PANTHER" id="PTHR12162:SF0">
    <property type="entry name" value="NIBRIN"/>
    <property type="match status" value="1"/>
</dbReference>
<reference evidence="2" key="1">
    <citation type="submission" date="2020-11" db="EMBL/GenBank/DDBJ databases">
        <authorList>
            <consortium name="DOE Joint Genome Institute"/>
            <person name="Ahrendt S."/>
            <person name="Riley R."/>
            <person name="Andreopoulos W."/>
            <person name="Labutti K."/>
            <person name="Pangilinan J."/>
            <person name="Ruiz-Duenas F.J."/>
            <person name="Barrasa J.M."/>
            <person name="Sanchez-Garcia M."/>
            <person name="Camarero S."/>
            <person name="Miyauchi S."/>
            <person name="Serrano A."/>
            <person name="Linde D."/>
            <person name="Babiker R."/>
            <person name="Drula E."/>
            <person name="Ayuso-Fernandez I."/>
            <person name="Pacheco R."/>
            <person name="Padilla G."/>
            <person name="Ferreira P."/>
            <person name="Barriuso J."/>
            <person name="Kellner H."/>
            <person name="Castanera R."/>
            <person name="Alfaro M."/>
            <person name="Ramirez L."/>
            <person name="Pisabarro A.G."/>
            <person name="Kuo A."/>
            <person name="Tritt A."/>
            <person name="Lipzen A."/>
            <person name="He G."/>
            <person name="Yan M."/>
            <person name="Ng V."/>
            <person name="Cullen D."/>
            <person name="Martin F."/>
            <person name="Rosso M.-N."/>
            <person name="Henrissat B."/>
            <person name="Hibbett D."/>
            <person name="Martinez A.T."/>
            <person name="Grigoriev I.V."/>
        </authorList>
    </citation>
    <scope>NUCLEOTIDE SEQUENCE</scope>
    <source>
        <strain evidence="2">CBS 247.69</strain>
    </source>
</reference>
<keyword evidence="3" id="KW-1185">Reference proteome</keyword>
<dbReference type="OrthoDB" id="552194at2759"/>
<name>A0A9P5YDJ7_9AGAR</name>